<evidence type="ECO:0000256" key="1">
    <source>
        <dbReference type="ARBA" id="ARBA00022833"/>
    </source>
</evidence>
<dbReference type="Proteomes" id="UP000075324">
    <property type="component" value="Unassembled WGS sequence"/>
</dbReference>
<dbReference type="Gene3D" id="3.60.15.10">
    <property type="entry name" value="Ribonuclease Z/Hydroxyacylglutathione hydrolase-like"/>
    <property type="match status" value="1"/>
</dbReference>
<sequence length="274" mass="30542">MTVLKQISTKMQNPLNFGMMIKNEYIRRNTMKVTVIGYWGGFPAANEATSGYLFEHDEFRMLVDCGSGVLSKLQNYVAVEKLDAVVISHYHHDHVADIGPLQYARLIKKNLGENLPVLPIYGHPFDQEEFARLAHEGITEAVAYDPERSLQIGPFHITFMKTVHPVACYAMRITTGDATVVYTADSTYLPEFAPFAKNADLLICECNFYAGQNAAPAGHMTSEEAATIARDANVAELWLTHLPHFGERTQLVSEAKAVFSGKVQLAKTGLMWEK</sequence>
<evidence type="ECO:0000313" key="3">
    <source>
        <dbReference type="EMBL" id="KYD32289.1"/>
    </source>
</evidence>
<gene>
    <name evidence="3" type="ORF">B4110_0772</name>
</gene>
<feature type="domain" description="Metallo-beta-lactamase" evidence="2">
    <location>
        <begin position="48"/>
        <end position="241"/>
    </location>
</feature>
<comment type="caution">
    <text evidence="3">The sequence shown here is derived from an EMBL/GenBank/DDBJ whole genome shotgun (WGS) entry which is preliminary data.</text>
</comment>
<dbReference type="InterPro" id="IPR001279">
    <property type="entry name" value="Metallo-B-lactamas"/>
</dbReference>
<evidence type="ECO:0000259" key="2">
    <source>
        <dbReference type="SMART" id="SM00849"/>
    </source>
</evidence>
<dbReference type="EMBL" id="LQYW01000017">
    <property type="protein sequence ID" value="KYD32289.1"/>
    <property type="molecule type" value="Genomic_DNA"/>
</dbReference>
<evidence type="ECO:0000313" key="4">
    <source>
        <dbReference type="Proteomes" id="UP000075324"/>
    </source>
</evidence>
<dbReference type="SUPFAM" id="SSF56281">
    <property type="entry name" value="Metallo-hydrolase/oxidoreductase"/>
    <property type="match status" value="1"/>
</dbReference>
<dbReference type="CDD" id="cd07716">
    <property type="entry name" value="RNaseZ_short-form-like_MBL-fold"/>
    <property type="match status" value="1"/>
</dbReference>
<organism evidence="3 4">
    <name type="scientific">Parageobacillus toebii</name>
    <dbReference type="NCBI Taxonomy" id="153151"/>
    <lineage>
        <taxon>Bacteria</taxon>
        <taxon>Bacillati</taxon>
        <taxon>Bacillota</taxon>
        <taxon>Bacilli</taxon>
        <taxon>Bacillales</taxon>
        <taxon>Anoxybacillaceae</taxon>
        <taxon>Parageobacillus</taxon>
    </lineage>
</organism>
<dbReference type="GO" id="GO:0042781">
    <property type="term" value="F:3'-tRNA processing endoribonuclease activity"/>
    <property type="evidence" value="ECO:0007669"/>
    <property type="project" value="TreeGrafter"/>
</dbReference>
<dbReference type="PANTHER" id="PTHR46018:SF4">
    <property type="entry name" value="METALLO-HYDROLASE YHFI-RELATED"/>
    <property type="match status" value="1"/>
</dbReference>
<dbReference type="PANTHER" id="PTHR46018">
    <property type="entry name" value="ZINC PHOSPHODIESTERASE ELAC PROTEIN 1"/>
    <property type="match status" value="1"/>
</dbReference>
<dbReference type="InterPro" id="IPR036866">
    <property type="entry name" value="RibonucZ/Hydroxyglut_hydro"/>
</dbReference>
<keyword evidence="1" id="KW-0862">Zinc</keyword>
<reference evidence="3 4" key="1">
    <citation type="submission" date="2016-01" db="EMBL/GenBank/DDBJ databases">
        <title>Draft Genome Sequences of Seven Thermophilic Sporeformers Isolated from Foods.</title>
        <authorList>
            <person name="Berendsen E.M."/>
            <person name="Wells-Bennik M.H."/>
            <person name="Krawcyk A.O."/>
            <person name="De Jong A."/>
            <person name="Holsappel S."/>
            <person name="Eijlander R.T."/>
            <person name="Kuipers O.P."/>
        </authorList>
    </citation>
    <scope>NUCLEOTIDE SEQUENCE [LARGE SCALE GENOMIC DNA]</scope>
    <source>
        <strain evidence="3 4">B4110</strain>
    </source>
</reference>
<name>A0A150N6G3_9BACL</name>
<dbReference type="SMART" id="SM00849">
    <property type="entry name" value="Lactamase_B"/>
    <property type="match status" value="1"/>
</dbReference>
<protein>
    <recommendedName>
        <fullName evidence="2">Metallo-beta-lactamase domain-containing protein</fullName>
    </recommendedName>
</protein>
<proteinExistence type="predicted"/>
<dbReference type="PATRIC" id="fig|153151.4.peg.643"/>
<dbReference type="Pfam" id="PF12706">
    <property type="entry name" value="Lactamase_B_2"/>
    <property type="match status" value="1"/>
</dbReference>
<dbReference type="AlphaFoldDB" id="A0A150N6G3"/>
<accession>A0A150N6G3</accession>